<dbReference type="OrthoDB" id="242257at2759"/>
<protein>
    <submittedName>
        <fullName evidence="5">Uncharacterized protein</fullName>
    </submittedName>
</protein>
<dbReference type="PROSITE" id="PS50297">
    <property type="entry name" value="ANK_REP_REGION"/>
    <property type="match status" value="1"/>
</dbReference>
<dbReference type="EMBL" id="BFAA01002030">
    <property type="protein sequence ID" value="GCB72073.1"/>
    <property type="molecule type" value="Genomic_DNA"/>
</dbReference>
<dbReference type="Gene3D" id="1.25.40.20">
    <property type="entry name" value="Ankyrin repeat-containing domain"/>
    <property type="match status" value="1"/>
</dbReference>
<keyword evidence="1" id="KW-0677">Repeat</keyword>
<dbReference type="Proteomes" id="UP000288216">
    <property type="component" value="Unassembled WGS sequence"/>
</dbReference>
<gene>
    <name evidence="5" type="ORF">scyTo_0006160</name>
</gene>
<evidence type="ECO:0000313" key="5">
    <source>
        <dbReference type="EMBL" id="GCB72073.1"/>
    </source>
</evidence>
<evidence type="ECO:0000256" key="4">
    <source>
        <dbReference type="SAM" id="MobiDB-lite"/>
    </source>
</evidence>
<dbReference type="SUPFAM" id="SSF48403">
    <property type="entry name" value="Ankyrin repeat"/>
    <property type="match status" value="1"/>
</dbReference>
<dbReference type="PANTHER" id="PTHR24201">
    <property type="entry name" value="ANK_REP_REGION DOMAIN-CONTAINING PROTEIN"/>
    <property type="match status" value="1"/>
</dbReference>
<dbReference type="InterPro" id="IPR002110">
    <property type="entry name" value="Ankyrin_rpt"/>
</dbReference>
<dbReference type="Pfam" id="PF12796">
    <property type="entry name" value="Ank_2"/>
    <property type="match status" value="1"/>
</dbReference>
<feature type="region of interest" description="Disordered" evidence="4">
    <location>
        <begin position="22"/>
        <end position="57"/>
    </location>
</feature>
<evidence type="ECO:0000313" key="6">
    <source>
        <dbReference type="Proteomes" id="UP000288216"/>
    </source>
</evidence>
<dbReference type="InterPro" id="IPR050776">
    <property type="entry name" value="Ank_Repeat/CDKN_Inhibitor"/>
</dbReference>
<accession>A0A401PG17</accession>
<dbReference type="InterPro" id="IPR036770">
    <property type="entry name" value="Ankyrin_rpt-contain_sf"/>
</dbReference>
<name>A0A401PG17_SCYTO</name>
<dbReference type="PROSITE" id="PS50088">
    <property type="entry name" value="ANK_REPEAT"/>
    <property type="match status" value="1"/>
</dbReference>
<keyword evidence="2 3" id="KW-0040">ANK repeat</keyword>
<reference evidence="5 6" key="1">
    <citation type="journal article" date="2018" name="Nat. Ecol. Evol.">
        <title>Shark genomes provide insights into elasmobranch evolution and the origin of vertebrates.</title>
        <authorList>
            <person name="Hara Y"/>
            <person name="Yamaguchi K"/>
            <person name="Onimaru K"/>
            <person name="Kadota M"/>
            <person name="Koyanagi M"/>
            <person name="Keeley SD"/>
            <person name="Tatsumi K"/>
            <person name="Tanaka K"/>
            <person name="Motone F"/>
            <person name="Kageyama Y"/>
            <person name="Nozu R"/>
            <person name="Adachi N"/>
            <person name="Nishimura O"/>
            <person name="Nakagawa R"/>
            <person name="Tanegashima C"/>
            <person name="Kiyatake I"/>
            <person name="Matsumoto R"/>
            <person name="Murakumo K"/>
            <person name="Nishida K"/>
            <person name="Terakita A"/>
            <person name="Kuratani S"/>
            <person name="Sato K"/>
            <person name="Hyodo S Kuraku.S."/>
        </authorList>
    </citation>
    <scope>NUCLEOTIDE SEQUENCE [LARGE SCALE GENOMIC DNA]</scope>
</reference>
<organism evidence="5 6">
    <name type="scientific">Scyliorhinus torazame</name>
    <name type="common">Cloudy catshark</name>
    <name type="synonym">Catulus torazame</name>
    <dbReference type="NCBI Taxonomy" id="75743"/>
    <lineage>
        <taxon>Eukaryota</taxon>
        <taxon>Metazoa</taxon>
        <taxon>Chordata</taxon>
        <taxon>Craniata</taxon>
        <taxon>Vertebrata</taxon>
        <taxon>Chondrichthyes</taxon>
        <taxon>Elasmobranchii</taxon>
        <taxon>Galeomorphii</taxon>
        <taxon>Galeoidea</taxon>
        <taxon>Carcharhiniformes</taxon>
        <taxon>Scyliorhinidae</taxon>
        <taxon>Scyliorhinus</taxon>
    </lineage>
</organism>
<dbReference type="STRING" id="75743.A0A401PG17"/>
<feature type="repeat" description="ANK" evidence="3">
    <location>
        <begin position="61"/>
        <end position="93"/>
    </location>
</feature>
<comment type="caution">
    <text evidence="5">The sequence shown here is derived from an EMBL/GenBank/DDBJ whole genome shotgun (WGS) entry which is preliminary data.</text>
</comment>
<keyword evidence="6" id="KW-1185">Reference proteome</keyword>
<proteinExistence type="predicted"/>
<evidence type="ECO:0000256" key="1">
    <source>
        <dbReference type="ARBA" id="ARBA00022737"/>
    </source>
</evidence>
<dbReference type="AlphaFoldDB" id="A0A401PG17"/>
<evidence type="ECO:0000256" key="2">
    <source>
        <dbReference type="ARBA" id="ARBA00023043"/>
    </source>
</evidence>
<sequence length="132" mass="14936">MLLKGREGGAMELQSVQADEVHQIWREAAGSHDTKDEGAKSNKQRGSEKKRVQRDRKFGLQGETALHKAAFHRYRTICRFLIDAGASLMQTDFEGNTPRHKAQEAGDLELAAYLENRQHYQVVAREDLETAV</sequence>
<evidence type="ECO:0000256" key="3">
    <source>
        <dbReference type="PROSITE-ProRule" id="PRU00023"/>
    </source>
</evidence>